<evidence type="ECO:0000313" key="2">
    <source>
        <dbReference type="Proteomes" id="UP000581408"/>
    </source>
</evidence>
<dbReference type="EMBL" id="JABFEE010000001">
    <property type="protein sequence ID" value="MBA1834155.1"/>
    <property type="molecule type" value="Genomic_DNA"/>
</dbReference>
<dbReference type="RefSeq" id="WP_181193764.1">
    <property type="nucleotide sequence ID" value="NZ_JABFEE010000001.1"/>
</dbReference>
<dbReference type="InterPro" id="IPR027417">
    <property type="entry name" value="P-loop_NTPase"/>
</dbReference>
<protein>
    <submittedName>
        <fullName evidence="1">Terminase</fullName>
    </submittedName>
</protein>
<reference evidence="1 2" key="1">
    <citation type="submission" date="2020-05" db="EMBL/GenBank/DDBJ databases">
        <title>Descriptions of Corynebacterium xxxx sp. nov., Corynebacterium yyyy sp. nov. and Corynebacterium zzzz sp. nov.</title>
        <authorList>
            <person name="Zhang G."/>
        </authorList>
    </citation>
    <scope>NUCLEOTIDE SEQUENCE [LARGE SCALE GENOMIC DNA]</scope>
    <source>
        <strain evidence="2">zg-915</strain>
    </source>
</reference>
<sequence>MADVTTIPRLAVPDTGLLLPGYTIDPETGAWETLPWPGDPTLPKTDPARLALLPPSLGPQIIRWMEFWLINHQTGEPFRPTMRQKRFFHMKYAIDPDTNRWLFRSSVVRGAKGTGKDPMGAAEGLAEMCGPVRLVGWNEEGQPIGAPRRFAKVGFAANSLEQAGEMLEVANAMISPQLKAKLNIDTGVTRTIVPASGSKIELLTASESTGEGKPNTAVILNETHHMTESSGGKKVARVAKRNVAKSPAAIQARISEYTNAHEQGSESWAEDSFTEWQEQVARGRVTMLYDSVEADPRLNIAYEDDLRAGLAQAYKDAPWADLETIFEEATDSRISPAETIRYFLNGLAAAEEAWVDPGKFDACARPDLVVTEGEKIAMFLDCSKSTDATTLSACRLSDGHVISLGGWRRPKGASGDDWLAPRGVVDAVVREAFEFYKVVWFGVDPSPATDDETEALYWRPTIDEWHRDFQKRLPVWATPGAGGHSVLFDMRMSQSGAVRRNQLFTEAAMQTAIDIDEEGTLTHDGDAMLRSHVHNARRRPNQWGVSLGKINRSSNKLVDYAVTMVGARMGRQIALRSPKVTTGRKSKGARLLN</sequence>
<dbReference type="Proteomes" id="UP000581408">
    <property type="component" value="Unassembled WGS sequence"/>
</dbReference>
<dbReference type="AlphaFoldDB" id="A0A838CGR1"/>
<accession>A0A838CGR1</accession>
<dbReference type="Gene3D" id="3.40.50.300">
    <property type="entry name" value="P-loop containing nucleotide triphosphate hydrolases"/>
    <property type="match status" value="1"/>
</dbReference>
<name>A0A838CGR1_9CORY</name>
<evidence type="ECO:0000313" key="1">
    <source>
        <dbReference type="EMBL" id="MBA1834155.1"/>
    </source>
</evidence>
<gene>
    <name evidence="1" type="ORF">HMC16_00135</name>
</gene>
<proteinExistence type="predicted"/>
<organism evidence="1 2">
    <name type="scientific">Corynebacterium wankanglinii</name>
    <dbReference type="NCBI Taxonomy" id="2735136"/>
    <lineage>
        <taxon>Bacteria</taxon>
        <taxon>Bacillati</taxon>
        <taxon>Actinomycetota</taxon>
        <taxon>Actinomycetes</taxon>
        <taxon>Mycobacteriales</taxon>
        <taxon>Corynebacteriaceae</taxon>
        <taxon>Corynebacterium</taxon>
    </lineage>
</organism>
<comment type="caution">
    <text evidence="1">The sequence shown here is derived from an EMBL/GenBank/DDBJ whole genome shotgun (WGS) entry which is preliminary data.</text>
</comment>